<dbReference type="EMBL" id="VXBO01006879">
    <property type="protein sequence ID" value="NXN40853.1"/>
    <property type="molecule type" value="Genomic_DNA"/>
</dbReference>
<evidence type="ECO:0000313" key="2">
    <source>
        <dbReference type="Proteomes" id="UP000525158"/>
    </source>
</evidence>
<gene>
    <name evidence="1" type="primary">Erv31_1</name>
    <name evidence="1" type="ORF">RHIAFR_R15167</name>
</gene>
<organism evidence="1 2">
    <name type="scientific">Smutsornis africanus</name>
    <name type="common">Double-banded courser</name>
    <name type="synonym">Rhinoptilus africanus</name>
    <dbReference type="NCBI Taxonomy" id="240209"/>
    <lineage>
        <taxon>Eukaryota</taxon>
        <taxon>Metazoa</taxon>
        <taxon>Chordata</taxon>
        <taxon>Craniata</taxon>
        <taxon>Vertebrata</taxon>
        <taxon>Euteleostomi</taxon>
        <taxon>Archelosauria</taxon>
        <taxon>Archosauria</taxon>
        <taxon>Dinosauria</taxon>
        <taxon>Saurischia</taxon>
        <taxon>Theropoda</taxon>
        <taxon>Coelurosauria</taxon>
        <taxon>Aves</taxon>
        <taxon>Neognathae</taxon>
        <taxon>Neoaves</taxon>
        <taxon>Charadriiformes</taxon>
        <taxon>Glareolidae</taxon>
        <taxon>Rhinoptilus</taxon>
    </lineage>
</organism>
<comment type="caution">
    <text evidence="1">The sequence shown here is derived from an EMBL/GenBank/DDBJ whole genome shotgun (WGS) entry which is preliminary data.</text>
</comment>
<accession>A0A7L1IQI6</accession>
<keyword evidence="2" id="KW-1185">Reference proteome</keyword>
<feature type="non-terminal residue" evidence="1">
    <location>
        <position position="58"/>
    </location>
</feature>
<protein>
    <submittedName>
        <fullName evidence="1">ENR1 protein</fullName>
    </submittedName>
</protein>
<reference evidence="1 2" key="1">
    <citation type="submission" date="2019-09" db="EMBL/GenBank/DDBJ databases">
        <title>Bird 10,000 Genomes (B10K) Project - Family phase.</title>
        <authorList>
            <person name="Zhang G."/>
        </authorList>
    </citation>
    <scope>NUCLEOTIDE SEQUENCE [LARGE SCALE GENOMIC DNA]</scope>
    <source>
        <strain evidence="1">B10K-DU-002-36</strain>
        <tissue evidence="1">Muscle</tissue>
    </source>
</reference>
<dbReference type="AlphaFoldDB" id="A0A7L1IQI6"/>
<dbReference type="PANTHER" id="PTHR10424">
    <property type="entry name" value="VIRAL ENVELOPE PROTEIN"/>
    <property type="match status" value="1"/>
</dbReference>
<dbReference type="PANTHER" id="PTHR10424:SF68">
    <property type="entry name" value="ENDOGENOUS RETROVIRUS GROUP 3 MEMBER 1 ENV POLYPROTEIN"/>
    <property type="match status" value="1"/>
</dbReference>
<proteinExistence type="predicted"/>
<sequence length="58" mass="6640">MLNHIVRLQAVAEIITNRTTRAINLITKQQKQMRAAIYQNRLALDYLLAEEGGVCGKW</sequence>
<dbReference type="InterPro" id="IPR018154">
    <property type="entry name" value="TLV/ENV_coat_polyprotein"/>
</dbReference>
<name>A0A7L1IQI6_SMUAF</name>
<dbReference type="Gene3D" id="1.10.287.210">
    <property type="match status" value="1"/>
</dbReference>
<dbReference type="SUPFAM" id="SSF58069">
    <property type="entry name" value="Virus ectodomain"/>
    <property type="match status" value="1"/>
</dbReference>
<feature type="non-terminal residue" evidence="1">
    <location>
        <position position="1"/>
    </location>
</feature>
<dbReference type="Proteomes" id="UP000525158">
    <property type="component" value="Unassembled WGS sequence"/>
</dbReference>
<evidence type="ECO:0000313" key="1">
    <source>
        <dbReference type="EMBL" id="NXN40853.1"/>
    </source>
</evidence>